<organism evidence="4 5">
    <name type="scientific">Clitoria ternatea</name>
    <name type="common">Butterfly pea</name>
    <dbReference type="NCBI Taxonomy" id="43366"/>
    <lineage>
        <taxon>Eukaryota</taxon>
        <taxon>Viridiplantae</taxon>
        <taxon>Streptophyta</taxon>
        <taxon>Embryophyta</taxon>
        <taxon>Tracheophyta</taxon>
        <taxon>Spermatophyta</taxon>
        <taxon>Magnoliopsida</taxon>
        <taxon>eudicotyledons</taxon>
        <taxon>Gunneridae</taxon>
        <taxon>Pentapetalae</taxon>
        <taxon>rosids</taxon>
        <taxon>fabids</taxon>
        <taxon>Fabales</taxon>
        <taxon>Fabaceae</taxon>
        <taxon>Papilionoideae</taxon>
        <taxon>50 kb inversion clade</taxon>
        <taxon>NPAAA clade</taxon>
        <taxon>indigoferoid/millettioid clade</taxon>
        <taxon>Phaseoleae</taxon>
        <taxon>Clitoria</taxon>
    </lineage>
</organism>
<name>A0AAN9IRF5_CLITE</name>
<dbReference type="Gene3D" id="3.40.50.10490">
    <property type="entry name" value="Glucose-6-phosphate isomerase like protein, domain 1"/>
    <property type="match status" value="1"/>
</dbReference>
<evidence type="ECO:0000313" key="5">
    <source>
        <dbReference type="Proteomes" id="UP001359559"/>
    </source>
</evidence>
<protein>
    <submittedName>
        <fullName evidence="4">Uncharacterized protein</fullName>
    </submittedName>
</protein>
<sequence>MNRGRSKWLQSTDMNYKIGNVVGGNGLMAWENLYPSLQFMNQNLGLLALLFHCKATPSITQEHALLDDPARIEDSVARFPMFDWVGEGIDIREMLAGASLMDEANRSTVLRNNTGALLALCWYWATDGVGSEDMVILPYKEVLLFSVDACSS</sequence>
<reference evidence="4 5" key="1">
    <citation type="submission" date="2024-01" db="EMBL/GenBank/DDBJ databases">
        <title>The genomes of 5 underutilized Papilionoideae crops provide insights into root nodulation and disease resistance.</title>
        <authorList>
            <person name="Yuan L."/>
        </authorList>
    </citation>
    <scope>NUCLEOTIDE SEQUENCE [LARGE SCALE GENOMIC DNA]</scope>
    <source>
        <strain evidence="4">LY-2023</strain>
        <tissue evidence="4">Leaf</tissue>
    </source>
</reference>
<dbReference type="GO" id="GO:0005829">
    <property type="term" value="C:cytosol"/>
    <property type="evidence" value="ECO:0007669"/>
    <property type="project" value="TreeGrafter"/>
</dbReference>
<accession>A0AAN9IRF5</accession>
<dbReference type="GO" id="GO:0097367">
    <property type="term" value="F:carbohydrate derivative binding"/>
    <property type="evidence" value="ECO:0007669"/>
    <property type="project" value="InterPro"/>
</dbReference>
<comment type="caution">
    <text evidence="4">The sequence shown here is derived from an EMBL/GenBank/DDBJ whole genome shotgun (WGS) entry which is preliminary data.</text>
</comment>
<proteinExistence type="predicted"/>
<gene>
    <name evidence="4" type="ORF">RJT34_19572</name>
</gene>
<dbReference type="PANTHER" id="PTHR11469">
    <property type="entry name" value="GLUCOSE-6-PHOSPHATE ISOMERASE"/>
    <property type="match status" value="1"/>
</dbReference>
<keyword evidence="3" id="KW-0413">Isomerase</keyword>
<dbReference type="AlphaFoldDB" id="A0AAN9IRF5"/>
<dbReference type="InterPro" id="IPR001672">
    <property type="entry name" value="G6P_Isomerase"/>
</dbReference>
<dbReference type="Proteomes" id="UP001359559">
    <property type="component" value="Unassembled WGS sequence"/>
</dbReference>
<keyword evidence="1" id="KW-0312">Gluconeogenesis</keyword>
<dbReference type="EMBL" id="JAYKXN010000005">
    <property type="protein sequence ID" value="KAK7284819.1"/>
    <property type="molecule type" value="Genomic_DNA"/>
</dbReference>
<dbReference type="InterPro" id="IPR046348">
    <property type="entry name" value="SIS_dom_sf"/>
</dbReference>
<keyword evidence="2" id="KW-0324">Glycolysis</keyword>
<dbReference type="GO" id="GO:0048029">
    <property type="term" value="F:monosaccharide binding"/>
    <property type="evidence" value="ECO:0007669"/>
    <property type="project" value="TreeGrafter"/>
</dbReference>
<keyword evidence="5" id="KW-1185">Reference proteome</keyword>
<dbReference type="GO" id="GO:0006096">
    <property type="term" value="P:glycolytic process"/>
    <property type="evidence" value="ECO:0007669"/>
    <property type="project" value="UniProtKB-KW"/>
</dbReference>
<evidence type="ECO:0000256" key="1">
    <source>
        <dbReference type="ARBA" id="ARBA00022432"/>
    </source>
</evidence>
<dbReference type="GO" id="GO:0006094">
    <property type="term" value="P:gluconeogenesis"/>
    <property type="evidence" value="ECO:0007669"/>
    <property type="project" value="UniProtKB-KW"/>
</dbReference>
<evidence type="ECO:0000313" key="4">
    <source>
        <dbReference type="EMBL" id="KAK7284819.1"/>
    </source>
</evidence>
<dbReference type="GO" id="GO:0051156">
    <property type="term" value="P:glucose 6-phosphate metabolic process"/>
    <property type="evidence" value="ECO:0007669"/>
    <property type="project" value="TreeGrafter"/>
</dbReference>
<dbReference type="GO" id="GO:0004347">
    <property type="term" value="F:glucose-6-phosphate isomerase activity"/>
    <property type="evidence" value="ECO:0007669"/>
    <property type="project" value="InterPro"/>
</dbReference>
<dbReference type="PANTHER" id="PTHR11469:SF1">
    <property type="entry name" value="GLUCOSE-6-PHOSPHATE ISOMERASE"/>
    <property type="match status" value="1"/>
</dbReference>
<dbReference type="SUPFAM" id="SSF53697">
    <property type="entry name" value="SIS domain"/>
    <property type="match status" value="1"/>
</dbReference>
<evidence type="ECO:0000256" key="2">
    <source>
        <dbReference type="ARBA" id="ARBA00023152"/>
    </source>
</evidence>
<evidence type="ECO:0000256" key="3">
    <source>
        <dbReference type="ARBA" id="ARBA00023235"/>
    </source>
</evidence>